<evidence type="ECO:0000313" key="2">
    <source>
        <dbReference type="EMBL" id="NEV68464.1"/>
    </source>
</evidence>
<dbReference type="NCBIfam" id="TIGR01616">
    <property type="entry name" value="nitro_assoc"/>
    <property type="match status" value="1"/>
</dbReference>
<organism evidence="2">
    <name type="scientific">Lyngbya confervoides BDU141951</name>
    <dbReference type="NCBI Taxonomy" id="1574623"/>
    <lineage>
        <taxon>Bacteria</taxon>
        <taxon>Bacillati</taxon>
        <taxon>Cyanobacteriota</taxon>
        <taxon>Cyanophyceae</taxon>
        <taxon>Oscillatoriophycideae</taxon>
        <taxon>Oscillatoriales</taxon>
        <taxon>Microcoleaceae</taxon>
        <taxon>Lyngbya</taxon>
    </lineage>
</organism>
<dbReference type="Pfam" id="PF03960">
    <property type="entry name" value="ArsC"/>
    <property type="match status" value="1"/>
</dbReference>
<dbReference type="PANTHER" id="PTHR30041:SF8">
    <property type="entry name" value="PROTEIN YFFB"/>
    <property type="match status" value="1"/>
</dbReference>
<dbReference type="InterPro" id="IPR006660">
    <property type="entry name" value="Arsenate_reductase-like"/>
</dbReference>
<protein>
    <submittedName>
        <fullName evidence="2">Uncharacterized protein</fullName>
    </submittedName>
</protein>
<dbReference type="Gene3D" id="3.40.30.10">
    <property type="entry name" value="Glutaredoxin"/>
    <property type="match status" value="1"/>
</dbReference>
<dbReference type="EMBL" id="JTHE02000003">
    <property type="protein sequence ID" value="NEV68464.1"/>
    <property type="molecule type" value="Genomic_DNA"/>
</dbReference>
<reference evidence="2" key="3">
    <citation type="submission" date="2020-02" db="EMBL/GenBank/DDBJ databases">
        <authorList>
            <person name="Sarangi A.N."/>
            <person name="Ghosh S."/>
            <person name="Mukherjee M."/>
            <person name="Tripathy S."/>
        </authorList>
    </citation>
    <scope>NUCLEOTIDE SEQUENCE</scope>
    <source>
        <strain evidence="2">BDU141951</strain>
    </source>
</reference>
<dbReference type="AlphaFoldDB" id="A0A0C1Y4T3"/>
<dbReference type="InterPro" id="IPR036249">
    <property type="entry name" value="Thioredoxin-like_sf"/>
</dbReference>
<gene>
    <name evidence="2" type="ORF">QQ91_015220</name>
</gene>
<reference evidence="2" key="2">
    <citation type="journal article" date="2015" name="Genome Announc.">
        <title>Draft Genome Sequence of Filamentous Marine Cyanobacterium Lyngbya confervoides Strain BDU141951.</title>
        <authorList>
            <person name="Chandrababunaidu M.M."/>
            <person name="Sen D."/>
            <person name="Tripathy S."/>
        </authorList>
    </citation>
    <scope>NUCLEOTIDE SEQUENCE</scope>
    <source>
        <strain evidence="2">BDU141951</strain>
    </source>
</reference>
<reference evidence="2" key="1">
    <citation type="submission" date="2014-11" db="EMBL/GenBank/DDBJ databases">
        <authorList>
            <person name="Malar M.C."/>
            <person name="Sen D."/>
            <person name="Tripathy S."/>
        </authorList>
    </citation>
    <scope>NUCLEOTIDE SEQUENCE</scope>
    <source>
        <strain evidence="2">BDU141951</strain>
    </source>
</reference>
<evidence type="ECO:0000256" key="1">
    <source>
        <dbReference type="PROSITE-ProRule" id="PRU01282"/>
    </source>
</evidence>
<dbReference type="PROSITE" id="PS51353">
    <property type="entry name" value="ARSC"/>
    <property type="match status" value="1"/>
</dbReference>
<comment type="caution">
    <text evidence="2">The sequence shown here is derived from an EMBL/GenBank/DDBJ whole genome shotgun (WGS) entry which is preliminary data.</text>
</comment>
<name>A0A0C1Y4T3_9CYAN</name>
<dbReference type="InterPro" id="IPR006503">
    <property type="entry name" value="Nase-assoc"/>
</dbReference>
<dbReference type="CDD" id="cd03033">
    <property type="entry name" value="ArsC_15kD"/>
    <property type="match status" value="1"/>
</dbReference>
<sequence length="144" mass="16185">MSTVIFYEKPGCINNTKQKALLTAAGHTVDVRNLLTEPWTPDRLQQFFGDRPIAQCFNRTAPAIKSGQMQLDRVDVETALALMVQEPLLIRRPLMQVGDRCEVGFDKDAVNQWIGLKAVEGEQEKRDRLIQQDLETCPTATATV</sequence>
<comment type="similarity">
    <text evidence="1">Belongs to the ArsC family.</text>
</comment>
<proteinExistence type="inferred from homology"/>
<accession>A0A0C1Y4T3</accession>
<dbReference type="PANTHER" id="PTHR30041">
    <property type="entry name" value="ARSENATE REDUCTASE"/>
    <property type="match status" value="1"/>
</dbReference>
<dbReference type="SUPFAM" id="SSF52833">
    <property type="entry name" value="Thioredoxin-like"/>
    <property type="match status" value="1"/>
</dbReference>